<dbReference type="OrthoDB" id="3944408at2759"/>
<gene>
    <name evidence="3" type="ORF">BU24DRAFT_473253</name>
</gene>
<feature type="compositionally biased region" description="Basic and acidic residues" evidence="1">
    <location>
        <begin position="107"/>
        <end position="118"/>
    </location>
</feature>
<evidence type="ECO:0000256" key="1">
    <source>
        <dbReference type="SAM" id="MobiDB-lite"/>
    </source>
</evidence>
<keyword evidence="4" id="KW-1185">Reference proteome</keyword>
<protein>
    <recommendedName>
        <fullName evidence="2">Myb-like DNA-binding domain-containing protein</fullName>
    </recommendedName>
</protein>
<feature type="domain" description="Myb-like DNA-binding" evidence="2">
    <location>
        <begin position="58"/>
        <end position="104"/>
    </location>
</feature>
<feature type="domain" description="Myb-like DNA-binding" evidence="2">
    <location>
        <begin position="6"/>
        <end position="51"/>
    </location>
</feature>
<dbReference type="EMBL" id="ML978077">
    <property type="protein sequence ID" value="KAF2010070.1"/>
    <property type="molecule type" value="Genomic_DNA"/>
</dbReference>
<dbReference type="Pfam" id="PF22980">
    <property type="entry name" value="Myb_DNA-bind_8"/>
    <property type="match status" value="2"/>
</dbReference>
<feature type="region of interest" description="Disordered" evidence="1">
    <location>
        <begin position="107"/>
        <end position="212"/>
    </location>
</feature>
<dbReference type="Proteomes" id="UP000799778">
    <property type="component" value="Unassembled WGS sequence"/>
</dbReference>
<evidence type="ECO:0000259" key="2">
    <source>
        <dbReference type="Pfam" id="PF22980"/>
    </source>
</evidence>
<reference evidence="3" key="1">
    <citation type="journal article" date="2020" name="Stud. Mycol.">
        <title>101 Dothideomycetes genomes: a test case for predicting lifestyles and emergence of pathogens.</title>
        <authorList>
            <person name="Haridas S."/>
            <person name="Albert R."/>
            <person name="Binder M."/>
            <person name="Bloem J."/>
            <person name="Labutti K."/>
            <person name="Salamov A."/>
            <person name="Andreopoulos B."/>
            <person name="Baker S."/>
            <person name="Barry K."/>
            <person name="Bills G."/>
            <person name="Bluhm B."/>
            <person name="Cannon C."/>
            <person name="Castanera R."/>
            <person name="Culley D."/>
            <person name="Daum C."/>
            <person name="Ezra D."/>
            <person name="Gonzalez J."/>
            <person name="Henrissat B."/>
            <person name="Kuo A."/>
            <person name="Liang C."/>
            <person name="Lipzen A."/>
            <person name="Lutzoni F."/>
            <person name="Magnuson J."/>
            <person name="Mondo S."/>
            <person name="Nolan M."/>
            <person name="Ohm R."/>
            <person name="Pangilinan J."/>
            <person name="Park H.-J."/>
            <person name="Ramirez L."/>
            <person name="Alfaro M."/>
            <person name="Sun H."/>
            <person name="Tritt A."/>
            <person name="Yoshinaga Y."/>
            <person name="Zwiers L.-H."/>
            <person name="Turgeon B."/>
            <person name="Goodwin S."/>
            <person name="Spatafora J."/>
            <person name="Crous P."/>
            <person name="Grigoriev I."/>
        </authorList>
    </citation>
    <scope>NUCLEOTIDE SEQUENCE</scope>
    <source>
        <strain evidence="3">CBS 175.79</strain>
    </source>
</reference>
<feature type="compositionally biased region" description="Basic and acidic residues" evidence="1">
    <location>
        <begin position="168"/>
        <end position="177"/>
    </location>
</feature>
<dbReference type="RefSeq" id="XP_033378409.1">
    <property type="nucleotide sequence ID" value="XM_033532769.1"/>
</dbReference>
<feature type="compositionally biased region" description="Basic and acidic residues" evidence="1">
    <location>
        <begin position="190"/>
        <end position="211"/>
    </location>
</feature>
<evidence type="ECO:0000313" key="4">
    <source>
        <dbReference type="Proteomes" id="UP000799778"/>
    </source>
</evidence>
<feature type="compositionally biased region" description="Basic and acidic residues" evidence="1">
    <location>
        <begin position="138"/>
        <end position="150"/>
    </location>
</feature>
<proteinExistence type="predicted"/>
<name>A0A6A5XAY1_9PLEO</name>
<organism evidence="3 4">
    <name type="scientific">Aaosphaeria arxii CBS 175.79</name>
    <dbReference type="NCBI Taxonomy" id="1450172"/>
    <lineage>
        <taxon>Eukaryota</taxon>
        <taxon>Fungi</taxon>
        <taxon>Dikarya</taxon>
        <taxon>Ascomycota</taxon>
        <taxon>Pezizomycotina</taxon>
        <taxon>Dothideomycetes</taxon>
        <taxon>Pleosporomycetidae</taxon>
        <taxon>Pleosporales</taxon>
        <taxon>Pleosporales incertae sedis</taxon>
        <taxon>Aaosphaeria</taxon>
    </lineage>
</organism>
<sequence length="281" mass="30460">MPSQGENIQYLYQVLTEGGNPTIDFAKVGEVLDLKIGAVTKRWSRLKQAMKAGTVPNDSAYPFLWLCVKHSTHQTLNWEAIAKACNLTVGAASKRYSRMKIAFEKGEAMPETPKKEPKAAGGAGTKRKRASTSPKAKVVKEEAASEHGENDGEDQAPAPKPKAAKAKAKVEKSETVPKPKRARTVKKTKKSEVNVKTEDDSDHEKEVDKSVADASTNAELMAELEAVVNAAGGDVGDVDEVFFDAEESSLLSGTEDETIAASQTRVRDWLQSCDLARETDI</sequence>
<dbReference type="InterPro" id="IPR054505">
    <property type="entry name" value="Myb_DNA-bind_8"/>
</dbReference>
<feature type="compositionally biased region" description="Basic residues" evidence="1">
    <location>
        <begin position="178"/>
        <end position="189"/>
    </location>
</feature>
<evidence type="ECO:0000313" key="3">
    <source>
        <dbReference type="EMBL" id="KAF2010070.1"/>
    </source>
</evidence>
<accession>A0A6A5XAY1</accession>
<dbReference type="GeneID" id="54290166"/>
<dbReference type="AlphaFoldDB" id="A0A6A5XAY1"/>